<organism evidence="1 2">
    <name type="scientific">Chamaesiphon minutus (strain ATCC 27169 / PCC 6605)</name>
    <dbReference type="NCBI Taxonomy" id="1173020"/>
    <lineage>
        <taxon>Bacteria</taxon>
        <taxon>Bacillati</taxon>
        <taxon>Cyanobacteriota</taxon>
        <taxon>Cyanophyceae</taxon>
        <taxon>Gomontiellales</taxon>
        <taxon>Chamaesiphonaceae</taxon>
        <taxon>Chamaesiphon</taxon>
    </lineage>
</organism>
<dbReference type="EMBL" id="CP003600">
    <property type="protein sequence ID" value="AFY91866.1"/>
    <property type="molecule type" value="Genomic_DNA"/>
</dbReference>
<name>K9UBR6_CHAP6</name>
<protein>
    <submittedName>
        <fullName evidence="1">Uncharacterized protein</fullName>
    </submittedName>
</protein>
<dbReference type="eggNOG" id="COG3415">
    <property type="taxonomic scope" value="Bacteria"/>
</dbReference>
<accession>K9UBR6</accession>
<keyword evidence="2" id="KW-1185">Reference proteome</keyword>
<reference evidence="1 2" key="1">
    <citation type="submission" date="2012-05" db="EMBL/GenBank/DDBJ databases">
        <title>Finished chromosome of genome of Chamaesiphon sp. PCC 6605.</title>
        <authorList>
            <consortium name="US DOE Joint Genome Institute"/>
            <person name="Gugger M."/>
            <person name="Coursin T."/>
            <person name="Rippka R."/>
            <person name="Tandeau De Marsac N."/>
            <person name="Huntemann M."/>
            <person name="Wei C.-L."/>
            <person name="Han J."/>
            <person name="Detter J.C."/>
            <person name="Han C."/>
            <person name="Tapia R."/>
            <person name="Chen A."/>
            <person name="Kyrpides N."/>
            <person name="Mavromatis K."/>
            <person name="Markowitz V."/>
            <person name="Szeto E."/>
            <person name="Ivanova N."/>
            <person name="Pagani I."/>
            <person name="Pati A."/>
            <person name="Goodwin L."/>
            <person name="Nordberg H.P."/>
            <person name="Cantor M.N."/>
            <person name="Hua S.X."/>
            <person name="Woyke T."/>
            <person name="Kerfeld C.A."/>
        </authorList>
    </citation>
    <scope>NUCLEOTIDE SEQUENCE [LARGE SCALE GENOMIC DNA]</scope>
    <source>
        <strain evidence="2">ATCC 27169 / PCC 6605</strain>
    </source>
</reference>
<evidence type="ECO:0000313" key="2">
    <source>
        <dbReference type="Proteomes" id="UP000010366"/>
    </source>
</evidence>
<gene>
    <name evidence="1" type="ORF">Cha6605_0584</name>
</gene>
<dbReference type="AlphaFoldDB" id="K9UBR6"/>
<sequence length="50" mass="5821">MGKRLRIFLPPEQEQTLFEIRTANTVSQRVKDRATVLRLNAQGLWADSHQ</sequence>
<dbReference type="HOGENOM" id="CLU_3115978_0_0_3"/>
<dbReference type="Proteomes" id="UP000010366">
    <property type="component" value="Chromosome"/>
</dbReference>
<dbReference type="KEGG" id="cmp:Cha6605_0584"/>
<proteinExistence type="predicted"/>
<evidence type="ECO:0000313" key="1">
    <source>
        <dbReference type="EMBL" id="AFY91866.1"/>
    </source>
</evidence>